<name>A0AB34IKY4_PRYPA</name>
<dbReference type="Gene3D" id="3.40.50.720">
    <property type="entry name" value="NAD(P)-binding Rossmann-like Domain"/>
    <property type="match status" value="1"/>
</dbReference>
<dbReference type="SUPFAM" id="SSF51735">
    <property type="entry name" value="NAD(P)-binding Rossmann-fold domains"/>
    <property type="match status" value="1"/>
</dbReference>
<dbReference type="PANTHER" id="PTHR24320">
    <property type="entry name" value="RETINOL DEHYDROGENASE"/>
    <property type="match status" value="1"/>
</dbReference>
<dbReference type="InterPro" id="IPR036291">
    <property type="entry name" value="NAD(P)-bd_dom_sf"/>
</dbReference>
<accession>A0AB34IKY4</accession>
<organism evidence="3 4">
    <name type="scientific">Prymnesium parvum</name>
    <name type="common">Toxic golden alga</name>
    <dbReference type="NCBI Taxonomy" id="97485"/>
    <lineage>
        <taxon>Eukaryota</taxon>
        <taxon>Haptista</taxon>
        <taxon>Haptophyta</taxon>
        <taxon>Prymnesiophyceae</taxon>
        <taxon>Prymnesiales</taxon>
        <taxon>Prymnesiaceae</taxon>
        <taxon>Prymnesium</taxon>
    </lineage>
</organism>
<evidence type="ECO:0000256" key="1">
    <source>
        <dbReference type="ARBA" id="ARBA00006484"/>
    </source>
</evidence>
<evidence type="ECO:0008006" key="5">
    <source>
        <dbReference type="Google" id="ProtNLM"/>
    </source>
</evidence>
<gene>
    <name evidence="3" type="ORF">AB1Y20_012829</name>
</gene>
<dbReference type="InterPro" id="IPR002347">
    <property type="entry name" value="SDR_fam"/>
</dbReference>
<keyword evidence="4" id="KW-1185">Reference proteome</keyword>
<sequence length="389" mass="41276">MAPGDSRQLRDLAAAVRDEATLHPSADGEEYDDALPQTWGGPRAPRWYAAALEVFASDHSANRGRRALVTGGGSGIGFYVAKLLAAVGMAVILPCRPALEHEAYGAAEAIRKAVPGAAVEVPPLPLDLASFASVNAFAAHMRANGSAIDVLGLNAGRGGSDADPIVRTADAQEITMQVNYLSHALLVHELLPVLRKSSHVRIVAHTSSARNNARPSDFDDLAGRRWGATPWHLYSTSKAALCMLAKALNPRLAQAGVRGVALVADPGLAATGVNVQHDLARVLGLHRRGIKDTKAFHDAAAVHAADAALPMALAALEGHADALYVGDGPSATSLEAAAHRAGHLLWQDVRRGDPMLWSEAEAERLWTQTWKILDPFKSDFSWESSKDEL</sequence>
<dbReference type="GO" id="GO:0016491">
    <property type="term" value="F:oxidoreductase activity"/>
    <property type="evidence" value="ECO:0007669"/>
    <property type="project" value="UniProtKB-KW"/>
</dbReference>
<dbReference type="EMBL" id="JBGBPQ010000024">
    <property type="protein sequence ID" value="KAL1500159.1"/>
    <property type="molecule type" value="Genomic_DNA"/>
</dbReference>
<dbReference type="PANTHER" id="PTHR24320:SF148">
    <property type="entry name" value="NAD(P)-BINDING ROSSMANN-FOLD SUPERFAMILY PROTEIN"/>
    <property type="match status" value="1"/>
</dbReference>
<comment type="similarity">
    <text evidence="1">Belongs to the short-chain dehydrogenases/reductases (SDR) family.</text>
</comment>
<dbReference type="PRINTS" id="PR00081">
    <property type="entry name" value="GDHRDH"/>
</dbReference>
<protein>
    <recommendedName>
        <fullName evidence="5">Protochlorophyllide reductase</fullName>
    </recommendedName>
</protein>
<dbReference type="Proteomes" id="UP001515480">
    <property type="component" value="Unassembled WGS sequence"/>
</dbReference>
<comment type="caution">
    <text evidence="3">The sequence shown here is derived from an EMBL/GenBank/DDBJ whole genome shotgun (WGS) entry which is preliminary data.</text>
</comment>
<evidence type="ECO:0000313" key="4">
    <source>
        <dbReference type="Proteomes" id="UP001515480"/>
    </source>
</evidence>
<evidence type="ECO:0000313" key="3">
    <source>
        <dbReference type="EMBL" id="KAL1500159.1"/>
    </source>
</evidence>
<dbReference type="AlphaFoldDB" id="A0AB34IKY4"/>
<proteinExistence type="inferred from homology"/>
<dbReference type="Pfam" id="PF00106">
    <property type="entry name" value="adh_short"/>
    <property type="match status" value="1"/>
</dbReference>
<reference evidence="3 4" key="1">
    <citation type="journal article" date="2024" name="Science">
        <title>Giant polyketide synthase enzymes in the biosynthesis of giant marine polyether toxins.</title>
        <authorList>
            <person name="Fallon T.R."/>
            <person name="Shende V.V."/>
            <person name="Wierzbicki I.H."/>
            <person name="Pendleton A.L."/>
            <person name="Watervoot N.F."/>
            <person name="Auber R.P."/>
            <person name="Gonzalez D.J."/>
            <person name="Wisecaver J.H."/>
            <person name="Moore B.S."/>
        </authorList>
    </citation>
    <scope>NUCLEOTIDE SEQUENCE [LARGE SCALE GENOMIC DNA]</scope>
    <source>
        <strain evidence="3 4">12B1</strain>
    </source>
</reference>
<evidence type="ECO:0000256" key="2">
    <source>
        <dbReference type="ARBA" id="ARBA00023002"/>
    </source>
</evidence>
<keyword evidence="2" id="KW-0560">Oxidoreductase</keyword>